<dbReference type="InterPro" id="IPR004111">
    <property type="entry name" value="Repressor_TetR_C"/>
</dbReference>
<dbReference type="RefSeq" id="WP_377851668.1">
    <property type="nucleotide sequence ID" value="NZ_JBHLZU010000009.1"/>
</dbReference>
<evidence type="ECO:0000313" key="8">
    <source>
        <dbReference type="Proteomes" id="UP001589693"/>
    </source>
</evidence>
<dbReference type="PANTHER" id="PTHR30055:SF151">
    <property type="entry name" value="TRANSCRIPTIONAL REGULATORY PROTEIN"/>
    <property type="match status" value="1"/>
</dbReference>
<keyword evidence="4" id="KW-0804">Transcription</keyword>
<organism evidence="7 8">
    <name type="scientific">Allokutzneria oryzae</name>
    <dbReference type="NCBI Taxonomy" id="1378989"/>
    <lineage>
        <taxon>Bacteria</taxon>
        <taxon>Bacillati</taxon>
        <taxon>Actinomycetota</taxon>
        <taxon>Actinomycetes</taxon>
        <taxon>Pseudonocardiales</taxon>
        <taxon>Pseudonocardiaceae</taxon>
        <taxon>Allokutzneria</taxon>
    </lineage>
</organism>
<keyword evidence="1" id="KW-0678">Repressor</keyword>
<accession>A0ABV5ZXR6</accession>
<proteinExistence type="predicted"/>
<dbReference type="InterPro" id="IPR050109">
    <property type="entry name" value="HTH-type_TetR-like_transc_reg"/>
</dbReference>
<sequence length="217" mass="23941">MKDKPVWQRQRRAAREAPPLTREKIVAEAVALLDEEGTAKLTMRRLAQRLDAGPTTLYWHVDTKDDVLDLALDAVFGEVVLPEPTGDWRADVRALVTGWRAAMLRHPWSAALVGRPMVGPNVLARTEFLYAALVRAGFTKAALATAAHGLANYVTGSALTLTTARSEDGLVAAEYLVEQWESYPTLVDNGHLREEDWDAVFAQGLESFMDGLESLRS</sequence>
<feature type="domain" description="HTH tetR-type" evidence="6">
    <location>
        <begin position="19"/>
        <end position="79"/>
    </location>
</feature>
<evidence type="ECO:0000313" key="7">
    <source>
        <dbReference type="EMBL" id="MFB9904469.1"/>
    </source>
</evidence>
<dbReference type="Pfam" id="PF02909">
    <property type="entry name" value="TetR_C_1"/>
    <property type="match status" value="1"/>
</dbReference>
<dbReference type="InterPro" id="IPR003012">
    <property type="entry name" value="Tet_transcr_reg_TetR"/>
</dbReference>
<name>A0ABV5ZXR6_9PSEU</name>
<dbReference type="Pfam" id="PF00440">
    <property type="entry name" value="TetR_N"/>
    <property type="match status" value="1"/>
</dbReference>
<dbReference type="SUPFAM" id="SSF48498">
    <property type="entry name" value="Tetracyclin repressor-like, C-terminal domain"/>
    <property type="match status" value="1"/>
</dbReference>
<dbReference type="InterPro" id="IPR036271">
    <property type="entry name" value="Tet_transcr_reg_TetR-rel_C_sf"/>
</dbReference>
<dbReference type="InterPro" id="IPR001647">
    <property type="entry name" value="HTH_TetR"/>
</dbReference>
<evidence type="ECO:0000256" key="4">
    <source>
        <dbReference type="ARBA" id="ARBA00023163"/>
    </source>
</evidence>
<dbReference type="InterPro" id="IPR009057">
    <property type="entry name" value="Homeodomain-like_sf"/>
</dbReference>
<gene>
    <name evidence="7" type="ORF">ACFFQA_11060</name>
</gene>
<keyword evidence="2" id="KW-0805">Transcription regulation</keyword>
<dbReference type="PANTHER" id="PTHR30055">
    <property type="entry name" value="HTH-TYPE TRANSCRIPTIONAL REGULATOR RUTR"/>
    <property type="match status" value="1"/>
</dbReference>
<evidence type="ECO:0000256" key="1">
    <source>
        <dbReference type="ARBA" id="ARBA00022491"/>
    </source>
</evidence>
<keyword evidence="3 5" id="KW-0238">DNA-binding</keyword>
<dbReference type="PRINTS" id="PR00400">
    <property type="entry name" value="TETREPRESSOR"/>
</dbReference>
<dbReference type="SUPFAM" id="SSF46689">
    <property type="entry name" value="Homeodomain-like"/>
    <property type="match status" value="1"/>
</dbReference>
<dbReference type="EMBL" id="JBHLZU010000009">
    <property type="protein sequence ID" value="MFB9904469.1"/>
    <property type="molecule type" value="Genomic_DNA"/>
</dbReference>
<reference evidence="7 8" key="1">
    <citation type="submission" date="2024-09" db="EMBL/GenBank/DDBJ databases">
        <authorList>
            <person name="Sun Q."/>
            <person name="Mori K."/>
        </authorList>
    </citation>
    <scope>NUCLEOTIDE SEQUENCE [LARGE SCALE GENOMIC DNA]</scope>
    <source>
        <strain evidence="7 8">TBRC 7907</strain>
    </source>
</reference>
<dbReference type="Gene3D" id="1.10.357.10">
    <property type="entry name" value="Tetracycline Repressor, domain 2"/>
    <property type="match status" value="1"/>
</dbReference>
<evidence type="ECO:0000256" key="5">
    <source>
        <dbReference type="PROSITE-ProRule" id="PRU00335"/>
    </source>
</evidence>
<comment type="caution">
    <text evidence="7">The sequence shown here is derived from an EMBL/GenBank/DDBJ whole genome shotgun (WGS) entry which is preliminary data.</text>
</comment>
<feature type="DNA-binding region" description="H-T-H motif" evidence="5">
    <location>
        <begin position="42"/>
        <end position="61"/>
    </location>
</feature>
<dbReference type="PROSITE" id="PS50977">
    <property type="entry name" value="HTH_TETR_2"/>
    <property type="match status" value="1"/>
</dbReference>
<evidence type="ECO:0000256" key="2">
    <source>
        <dbReference type="ARBA" id="ARBA00023015"/>
    </source>
</evidence>
<keyword evidence="8" id="KW-1185">Reference proteome</keyword>
<protein>
    <submittedName>
        <fullName evidence="7">TetR/AcrR family transcriptional regulator</fullName>
    </submittedName>
</protein>
<evidence type="ECO:0000259" key="6">
    <source>
        <dbReference type="PROSITE" id="PS50977"/>
    </source>
</evidence>
<dbReference type="Proteomes" id="UP001589693">
    <property type="component" value="Unassembled WGS sequence"/>
</dbReference>
<evidence type="ECO:0000256" key="3">
    <source>
        <dbReference type="ARBA" id="ARBA00023125"/>
    </source>
</evidence>